<feature type="signal peptide" evidence="1">
    <location>
        <begin position="1"/>
        <end position="24"/>
    </location>
</feature>
<dbReference type="EMBL" id="WWCJ01000010">
    <property type="protein sequence ID" value="MYN03583.1"/>
    <property type="molecule type" value="Genomic_DNA"/>
</dbReference>
<gene>
    <name evidence="2" type="ORF">GTP41_15915</name>
</gene>
<proteinExistence type="predicted"/>
<dbReference type="Proteomes" id="UP000448575">
    <property type="component" value="Unassembled WGS sequence"/>
</dbReference>
<feature type="chain" id="PRO_5027059011" evidence="1">
    <location>
        <begin position="25"/>
        <end position="643"/>
    </location>
</feature>
<keyword evidence="3" id="KW-1185">Reference proteome</keyword>
<organism evidence="2 3">
    <name type="scientific">Pseudoduganella guangdongensis</name>
    <dbReference type="NCBI Taxonomy" id="2692179"/>
    <lineage>
        <taxon>Bacteria</taxon>
        <taxon>Pseudomonadati</taxon>
        <taxon>Pseudomonadota</taxon>
        <taxon>Betaproteobacteria</taxon>
        <taxon>Burkholderiales</taxon>
        <taxon>Oxalobacteraceae</taxon>
        <taxon>Telluria group</taxon>
        <taxon>Pseudoduganella</taxon>
    </lineage>
</organism>
<dbReference type="InterPro" id="IPR010727">
    <property type="entry name" value="DUF1302"/>
</dbReference>
<name>A0A6N9HK91_9BURK</name>
<evidence type="ECO:0000313" key="2">
    <source>
        <dbReference type="EMBL" id="MYN03583.1"/>
    </source>
</evidence>
<evidence type="ECO:0000256" key="1">
    <source>
        <dbReference type="SAM" id="SignalP"/>
    </source>
</evidence>
<dbReference type="AlphaFoldDB" id="A0A6N9HK91"/>
<reference evidence="2 3" key="1">
    <citation type="submission" date="2019-12" db="EMBL/GenBank/DDBJ databases">
        <title>Novel species isolated from a subtropical stream in China.</title>
        <authorList>
            <person name="Lu H."/>
        </authorList>
    </citation>
    <scope>NUCLEOTIDE SEQUENCE [LARGE SCALE GENOMIC DNA]</scope>
    <source>
        <strain evidence="2 3">DS3</strain>
    </source>
</reference>
<sequence length="643" mass="69142">MTRKYNRTMALAVAAALATPLAHADTFTTDNGLEGRWSLSASVGTSIRMKDADKNLISVVNGGTAGAGADDGNLNFKKHDAYSTVGKLTGEFELKGETYGLFMRGFAWYDYTLKSHNMPHGNFNNGFTPGANLDDSKFDKLSTFDGAALADAYVFANYDLGGKPVSVKLGNQVINWGESLFVPGVNAMGAFDTSAARRPGAQVKEILRPQPALMANIGLGNGISLEAFYNLRWRQNVVDGCGTYWSAADSLNCNNGTVLFGDATKLNDRGQYNGAPFLAALPAALDPVLASLGLARNMPLNFRMTTAQKIEPKKSGQFGLSSHYFADSIATDFGIYFARFHSHSPIVSVVKQPSALPSVWSGKLAQLVKAVPQLAASLGTLGVLPAGNIVWDYSGENVKTLGLSAATELGGFSLFGEISRTKDIPVQINAIDMLVGTALGIGPQAHWGAIARDPSKPTGYVLHGYDRKDKTQAQVSFIRQFPQVLGADSLTLLGEVAGQKWSGIGDPNTSTRYVRGFGYNFGPTAALKGTCGPAGIQPNAAYCENEGYATSSAWGYRLSAELLFPNAIAGVNLKPRLFFSHDVKGYAADNLFVEDRQTRSIGLRADYNQRYYADISYTSYNKSAKYDQFHDRDNMSFVIGANF</sequence>
<dbReference type="RefSeq" id="WP_161026551.1">
    <property type="nucleotide sequence ID" value="NZ_WWCJ01000010.1"/>
</dbReference>
<keyword evidence="1" id="KW-0732">Signal</keyword>
<accession>A0A6N9HK91</accession>
<dbReference type="Pfam" id="PF06980">
    <property type="entry name" value="DUF1302"/>
    <property type="match status" value="1"/>
</dbReference>
<comment type="caution">
    <text evidence="2">The sequence shown here is derived from an EMBL/GenBank/DDBJ whole genome shotgun (WGS) entry which is preliminary data.</text>
</comment>
<evidence type="ECO:0000313" key="3">
    <source>
        <dbReference type="Proteomes" id="UP000448575"/>
    </source>
</evidence>
<protein>
    <submittedName>
        <fullName evidence="2">DUF1302 family protein</fullName>
    </submittedName>
</protein>